<feature type="domain" description="Major facilitator superfamily (MFS) profile" evidence="8">
    <location>
        <begin position="7"/>
        <end position="385"/>
    </location>
</feature>
<keyword evidence="2" id="KW-0813">Transport</keyword>
<dbReference type="Pfam" id="PF07690">
    <property type="entry name" value="MFS_1"/>
    <property type="match status" value="1"/>
</dbReference>
<dbReference type="AlphaFoldDB" id="A0AA42IYE5"/>
<evidence type="ECO:0000256" key="2">
    <source>
        <dbReference type="ARBA" id="ARBA00022448"/>
    </source>
</evidence>
<keyword evidence="3" id="KW-1003">Cell membrane</keyword>
<keyword evidence="4 7" id="KW-0812">Transmembrane</keyword>
<gene>
    <name evidence="9" type="ORF">PBV87_00500</name>
</gene>
<evidence type="ECO:0000313" key="9">
    <source>
        <dbReference type="EMBL" id="MDA3729993.1"/>
    </source>
</evidence>
<dbReference type="CDD" id="cd06174">
    <property type="entry name" value="MFS"/>
    <property type="match status" value="1"/>
</dbReference>
<evidence type="ECO:0000313" key="10">
    <source>
        <dbReference type="Proteomes" id="UP001169242"/>
    </source>
</evidence>
<feature type="transmembrane region" description="Helical" evidence="7">
    <location>
        <begin position="102"/>
        <end position="123"/>
    </location>
</feature>
<evidence type="ECO:0000256" key="3">
    <source>
        <dbReference type="ARBA" id="ARBA00022475"/>
    </source>
</evidence>
<dbReference type="PROSITE" id="PS50850">
    <property type="entry name" value="MFS"/>
    <property type="match status" value="1"/>
</dbReference>
<dbReference type="GO" id="GO:0005886">
    <property type="term" value="C:plasma membrane"/>
    <property type="evidence" value="ECO:0007669"/>
    <property type="project" value="UniProtKB-SubCell"/>
</dbReference>
<evidence type="ECO:0000256" key="1">
    <source>
        <dbReference type="ARBA" id="ARBA00004651"/>
    </source>
</evidence>
<keyword evidence="6 7" id="KW-0472">Membrane</keyword>
<name>A0AA42IYE5_9FIRM</name>
<keyword evidence="5 7" id="KW-1133">Transmembrane helix</keyword>
<dbReference type="Proteomes" id="UP001169242">
    <property type="component" value="Unassembled WGS sequence"/>
</dbReference>
<comment type="caution">
    <text evidence="9">The sequence shown here is derived from an EMBL/GenBank/DDBJ whole genome shotgun (WGS) entry which is preliminary data.</text>
</comment>
<accession>A0AA42IYE5</accession>
<dbReference type="InterPro" id="IPR050189">
    <property type="entry name" value="MFS_Efflux_Transporters"/>
</dbReference>
<feature type="transmembrane region" description="Helical" evidence="7">
    <location>
        <begin position="271"/>
        <end position="290"/>
    </location>
</feature>
<keyword evidence="10" id="KW-1185">Reference proteome</keyword>
<dbReference type="Gene3D" id="1.20.1250.20">
    <property type="entry name" value="MFS general substrate transporter like domains"/>
    <property type="match status" value="2"/>
</dbReference>
<organism evidence="9 10">
    <name type="scientific">Holtiella tumoricola</name>
    <dbReference type="NCBI Taxonomy" id="3018743"/>
    <lineage>
        <taxon>Bacteria</taxon>
        <taxon>Bacillati</taxon>
        <taxon>Bacillota</taxon>
        <taxon>Clostridia</taxon>
        <taxon>Lachnospirales</taxon>
        <taxon>Cellulosilyticaceae</taxon>
        <taxon>Holtiella</taxon>
    </lineage>
</organism>
<dbReference type="PANTHER" id="PTHR43124">
    <property type="entry name" value="PURINE EFFLUX PUMP PBUE"/>
    <property type="match status" value="1"/>
</dbReference>
<feature type="transmembrane region" description="Helical" evidence="7">
    <location>
        <begin position="244"/>
        <end position="264"/>
    </location>
</feature>
<proteinExistence type="predicted"/>
<dbReference type="GO" id="GO:0022857">
    <property type="term" value="F:transmembrane transporter activity"/>
    <property type="evidence" value="ECO:0007669"/>
    <property type="project" value="InterPro"/>
</dbReference>
<dbReference type="InterPro" id="IPR020846">
    <property type="entry name" value="MFS_dom"/>
</dbReference>
<feature type="transmembrane region" description="Helical" evidence="7">
    <location>
        <begin position="204"/>
        <end position="224"/>
    </location>
</feature>
<dbReference type="RefSeq" id="WP_271010750.1">
    <property type="nucleotide sequence ID" value="NZ_JAQIFT010000006.1"/>
</dbReference>
<evidence type="ECO:0000256" key="5">
    <source>
        <dbReference type="ARBA" id="ARBA00022989"/>
    </source>
</evidence>
<feature type="transmembrane region" description="Helical" evidence="7">
    <location>
        <begin position="130"/>
        <end position="150"/>
    </location>
</feature>
<evidence type="ECO:0000256" key="7">
    <source>
        <dbReference type="SAM" id="Phobius"/>
    </source>
</evidence>
<feature type="transmembrane region" description="Helical" evidence="7">
    <location>
        <begin position="162"/>
        <end position="183"/>
    </location>
</feature>
<feature type="transmembrane region" description="Helical" evidence="7">
    <location>
        <begin position="73"/>
        <end position="90"/>
    </location>
</feature>
<feature type="transmembrane region" description="Helical" evidence="7">
    <location>
        <begin position="330"/>
        <end position="351"/>
    </location>
</feature>
<sequence>MKNKWSMFGILFFCAITVAISQLKVPPIMGMISDNMNISLSQASWLMSIFTVAGIILAIPSAAIMNKLGPKKLLLSLMVSLLVGNVLGGLTNHYSVLLISRAIEGIAFAMIILVGVAMIKAWFGEKAGSALGMFNTFAALGSFVMMNVGLSITNSLGLKSLWFITAGMSVICFILVWGFIQVPEEEYEDNKQEKSSLVEAMKNSRLWSAALARGCVAFVLFTFVTTYPQLFMGFYGLDAGTANFYAGLNGLFGIPCCILCGIIVDKTGKPLLTALLGFIGLIGTSYMATILGPSTYILHTLLVAIFGGFTITALFCIAPTMAKKASLSGYTIAIMNLFYYIGVFACGPVILGTAEQASWQVATYILMGISLVGVLLVVNLIISPRKKSH</sequence>
<evidence type="ECO:0000259" key="8">
    <source>
        <dbReference type="PROSITE" id="PS50850"/>
    </source>
</evidence>
<dbReference type="InterPro" id="IPR011701">
    <property type="entry name" value="MFS"/>
</dbReference>
<evidence type="ECO:0000256" key="4">
    <source>
        <dbReference type="ARBA" id="ARBA00022692"/>
    </source>
</evidence>
<evidence type="ECO:0000256" key="6">
    <source>
        <dbReference type="ARBA" id="ARBA00023136"/>
    </source>
</evidence>
<protein>
    <submittedName>
        <fullName evidence="9">MFS transporter</fullName>
    </submittedName>
</protein>
<feature type="transmembrane region" description="Helical" evidence="7">
    <location>
        <begin position="296"/>
        <end position="318"/>
    </location>
</feature>
<comment type="subcellular location">
    <subcellularLocation>
        <location evidence="1">Cell membrane</location>
        <topology evidence="1">Multi-pass membrane protein</topology>
    </subcellularLocation>
</comment>
<feature type="transmembrane region" description="Helical" evidence="7">
    <location>
        <begin position="45"/>
        <end position="66"/>
    </location>
</feature>
<reference evidence="9" key="1">
    <citation type="journal article" date="2023" name="Int. J. Syst. Evol. Microbiol.">
        <title>&lt;i&gt;Holtiella tumoricola&lt;/i&gt; gen. nov. sp. nov., isolated from a human clinical sample.</title>
        <authorList>
            <person name="Allen-Vercoe E."/>
            <person name="Daigneault M.C."/>
            <person name="Vancuren S.J."/>
            <person name="Cochrane K."/>
            <person name="O'Neal L.L."/>
            <person name="Sankaranarayanan K."/>
            <person name="Lawson P.A."/>
        </authorList>
    </citation>
    <scope>NUCLEOTIDE SEQUENCE</scope>
    <source>
        <strain evidence="9">CC70A</strain>
    </source>
</reference>
<feature type="transmembrane region" description="Helical" evidence="7">
    <location>
        <begin position="357"/>
        <end position="382"/>
    </location>
</feature>
<dbReference type="InterPro" id="IPR036259">
    <property type="entry name" value="MFS_trans_sf"/>
</dbReference>
<dbReference type="PANTHER" id="PTHR43124:SF10">
    <property type="entry name" value="PURINE EFFLUX PUMP PBUE"/>
    <property type="match status" value="1"/>
</dbReference>
<dbReference type="EMBL" id="JAQIFT010000006">
    <property type="protein sequence ID" value="MDA3729993.1"/>
    <property type="molecule type" value="Genomic_DNA"/>
</dbReference>
<dbReference type="SUPFAM" id="SSF103473">
    <property type="entry name" value="MFS general substrate transporter"/>
    <property type="match status" value="1"/>
</dbReference>